<name>A0A7R9ENJ3_9NEOP</name>
<dbReference type="EMBL" id="OB816039">
    <property type="protein sequence ID" value="CAD7436190.1"/>
    <property type="molecule type" value="Genomic_DNA"/>
</dbReference>
<proteinExistence type="predicted"/>
<dbReference type="AlphaFoldDB" id="A0A7R9ENJ3"/>
<gene>
    <name evidence="1" type="ORF">TMSB3V08_LOCUS12836</name>
</gene>
<organism evidence="1">
    <name type="scientific">Timema monikensis</name>
    <dbReference type="NCBI Taxonomy" id="170555"/>
    <lineage>
        <taxon>Eukaryota</taxon>
        <taxon>Metazoa</taxon>
        <taxon>Ecdysozoa</taxon>
        <taxon>Arthropoda</taxon>
        <taxon>Hexapoda</taxon>
        <taxon>Insecta</taxon>
        <taxon>Pterygota</taxon>
        <taxon>Neoptera</taxon>
        <taxon>Polyneoptera</taxon>
        <taxon>Phasmatodea</taxon>
        <taxon>Timematodea</taxon>
        <taxon>Timematoidea</taxon>
        <taxon>Timematidae</taxon>
        <taxon>Timema</taxon>
    </lineage>
</organism>
<sequence>MDVQPQTTPSHSVRCVRPLLLSVCRCQGRWLEPEAIHRPVLNRRLVQERPTGRHDVQTSLWRLSKVISLHADSDKEGDVQL</sequence>
<protein>
    <submittedName>
        <fullName evidence="1">Uncharacterized protein</fullName>
    </submittedName>
</protein>
<reference evidence="1" key="1">
    <citation type="submission" date="2020-11" db="EMBL/GenBank/DDBJ databases">
        <authorList>
            <person name="Tran Van P."/>
        </authorList>
    </citation>
    <scope>NUCLEOTIDE SEQUENCE</scope>
</reference>
<evidence type="ECO:0000313" key="1">
    <source>
        <dbReference type="EMBL" id="CAD7436190.1"/>
    </source>
</evidence>
<accession>A0A7R9ENJ3</accession>